<dbReference type="Pfam" id="PF01161">
    <property type="entry name" value="PBP"/>
    <property type="match status" value="1"/>
</dbReference>
<accession>A0A0G0BR18</accession>
<comment type="caution">
    <text evidence="1">The sequence shown here is derived from an EMBL/GenBank/DDBJ whole genome shotgun (WGS) entry which is preliminary data.</text>
</comment>
<dbReference type="InterPro" id="IPR008914">
    <property type="entry name" value="PEBP"/>
</dbReference>
<protein>
    <submittedName>
        <fullName evidence="1">PEBP family protein</fullName>
    </submittedName>
</protein>
<dbReference type="InterPro" id="IPR005247">
    <property type="entry name" value="YbhB_YbcL/LppC-like"/>
</dbReference>
<dbReference type="NCBIfam" id="TIGR00481">
    <property type="entry name" value="YbhB/YbcL family Raf kinase inhibitor-like protein"/>
    <property type="match status" value="1"/>
</dbReference>
<dbReference type="AlphaFoldDB" id="A0A0G0BR18"/>
<reference evidence="1 2" key="1">
    <citation type="journal article" date="2015" name="Nature">
        <title>rRNA introns, odd ribosomes, and small enigmatic genomes across a large radiation of phyla.</title>
        <authorList>
            <person name="Brown C.T."/>
            <person name="Hug L.A."/>
            <person name="Thomas B.C."/>
            <person name="Sharon I."/>
            <person name="Castelle C.J."/>
            <person name="Singh A."/>
            <person name="Wilkins M.J."/>
            <person name="Williams K.H."/>
            <person name="Banfield J.F."/>
        </authorList>
    </citation>
    <scope>NUCLEOTIDE SEQUENCE [LARGE SCALE GENOMIC DNA]</scope>
</reference>
<dbReference type="PANTHER" id="PTHR30289:SF1">
    <property type="entry name" value="PEBP (PHOSPHATIDYLETHANOLAMINE-BINDING PROTEIN) FAMILY PROTEIN"/>
    <property type="match status" value="1"/>
</dbReference>
<evidence type="ECO:0000313" key="1">
    <source>
        <dbReference type="EMBL" id="KKP71818.1"/>
    </source>
</evidence>
<evidence type="ECO:0000313" key="2">
    <source>
        <dbReference type="Proteomes" id="UP000034923"/>
    </source>
</evidence>
<dbReference type="CDD" id="cd00865">
    <property type="entry name" value="PEBP_bact_arch"/>
    <property type="match status" value="1"/>
</dbReference>
<sequence>MKIESDVFVNNGKIPIRYTCNGEGIQIPIKMFDVPKDAKSLALIVDDPDAPNGDFVHWVVWNIDPKISVIKNNNNISGATEGYTSLGKPGWVAPCPPSGIHHYNFKLFALDTVLSMSKSSGKIDLIHAMEGRIIDNAVLVGLYGRE</sequence>
<dbReference type="Gene3D" id="3.90.280.10">
    <property type="entry name" value="PEBP-like"/>
    <property type="match status" value="1"/>
</dbReference>
<dbReference type="InterPro" id="IPR036610">
    <property type="entry name" value="PEBP-like_sf"/>
</dbReference>
<organism evidence="1 2">
    <name type="scientific">Candidatus Nomurabacteria bacterium GW2011_GWB1_35_20</name>
    <dbReference type="NCBI Taxonomy" id="1618740"/>
    <lineage>
        <taxon>Bacteria</taxon>
        <taxon>Candidatus Nomuraibacteriota</taxon>
    </lineage>
</organism>
<dbReference type="PANTHER" id="PTHR30289">
    <property type="entry name" value="UNCHARACTERIZED PROTEIN YBCL-RELATED"/>
    <property type="match status" value="1"/>
</dbReference>
<name>A0A0G0BR18_9BACT</name>
<dbReference type="Proteomes" id="UP000034923">
    <property type="component" value="Unassembled WGS sequence"/>
</dbReference>
<gene>
    <name evidence="1" type="ORF">UR70_C0018G0008</name>
</gene>
<dbReference type="SUPFAM" id="SSF49777">
    <property type="entry name" value="PEBP-like"/>
    <property type="match status" value="1"/>
</dbReference>
<dbReference type="EMBL" id="LBQE01000018">
    <property type="protein sequence ID" value="KKP71818.1"/>
    <property type="molecule type" value="Genomic_DNA"/>
</dbReference>
<proteinExistence type="predicted"/>